<name>A0ABP8DBX8_9ACTN</name>
<evidence type="ECO:0008006" key="3">
    <source>
        <dbReference type="Google" id="ProtNLM"/>
    </source>
</evidence>
<gene>
    <name evidence="1" type="ORF">GCM10022255_048260</name>
</gene>
<dbReference type="EMBL" id="BAABAT010000013">
    <property type="protein sequence ID" value="GAA4252304.1"/>
    <property type="molecule type" value="Genomic_DNA"/>
</dbReference>
<sequence length="145" mass="15317">MRQKLHDMAVTNSAPVMGPGEAVQATGRARVGKANIARNVAVMAASAILSGGAGMMYTQKKAFYIVLTNQRLLITEPHWLTGRPTAKIVAEVPREAVAVAEAKRGVMATVTLAIGGEAQGLRLSYAALDKEGADNLLRALQYQTA</sequence>
<dbReference type="RefSeq" id="WP_345129404.1">
    <property type="nucleotide sequence ID" value="NZ_BAABAT010000013.1"/>
</dbReference>
<evidence type="ECO:0000313" key="1">
    <source>
        <dbReference type="EMBL" id="GAA4252304.1"/>
    </source>
</evidence>
<proteinExistence type="predicted"/>
<protein>
    <recommendedName>
        <fullName evidence="3">YokE-like PH domain-containing protein</fullName>
    </recommendedName>
</protein>
<organism evidence="1 2">
    <name type="scientific">Dactylosporangium darangshiense</name>
    <dbReference type="NCBI Taxonomy" id="579108"/>
    <lineage>
        <taxon>Bacteria</taxon>
        <taxon>Bacillati</taxon>
        <taxon>Actinomycetota</taxon>
        <taxon>Actinomycetes</taxon>
        <taxon>Micromonosporales</taxon>
        <taxon>Micromonosporaceae</taxon>
        <taxon>Dactylosporangium</taxon>
    </lineage>
</organism>
<reference evidence="2" key="1">
    <citation type="journal article" date="2019" name="Int. J. Syst. Evol. Microbiol.">
        <title>The Global Catalogue of Microorganisms (GCM) 10K type strain sequencing project: providing services to taxonomists for standard genome sequencing and annotation.</title>
        <authorList>
            <consortium name="The Broad Institute Genomics Platform"/>
            <consortium name="The Broad Institute Genome Sequencing Center for Infectious Disease"/>
            <person name="Wu L."/>
            <person name="Ma J."/>
        </authorList>
    </citation>
    <scope>NUCLEOTIDE SEQUENCE [LARGE SCALE GENOMIC DNA]</scope>
    <source>
        <strain evidence="2">JCM 17441</strain>
    </source>
</reference>
<keyword evidence="2" id="KW-1185">Reference proteome</keyword>
<evidence type="ECO:0000313" key="2">
    <source>
        <dbReference type="Proteomes" id="UP001500620"/>
    </source>
</evidence>
<accession>A0ABP8DBX8</accession>
<dbReference type="Proteomes" id="UP001500620">
    <property type="component" value="Unassembled WGS sequence"/>
</dbReference>
<comment type="caution">
    <text evidence="1">The sequence shown here is derived from an EMBL/GenBank/DDBJ whole genome shotgun (WGS) entry which is preliminary data.</text>
</comment>